<name>A0AAF3E8V8_9BILA</name>
<feature type="region of interest" description="Disordered" evidence="1">
    <location>
        <begin position="1"/>
        <end position="137"/>
    </location>
</feature>
<reference evidence="3" key="1">
    <citation type="submission" date="2024-02" db="UniProtKB">
        <authorList>
            <consortium name="WormBaseParasite"/>
        </authorList>
    </citation>
    <scope>IDENTIFICATION</scope>
</reference>
<sequence length="270" mass="30519">MDVATERVGRPHPRPTQAYYIPPRRQQCGLPSTVISNDKKEDTGPRERCTINPRAEGLRDKNEKGKRNEYKHDPQVQRSPNSPKSPDAKVTVQATKQTVAKPMRKTSPKTESSQKLLENEVLSPSQKNEKSNGGNLNLNTPIVTLNLNKQVKTTINQREQKKASCRSQAVPRARSPVYNQDAPILLKSEKKDLCICDRPPTHLYCKRCSYECKGRILRVCSVHPTRLALMDLRECPNSLCHSIQLAEMDDITKQPKDSTKCDSSNETHLI</sequence>
<keyword evidence="2" id="KW-1185">Reference proteome</keyword>
<proteinExistence type="predicted"/>
<dbReference type="WBParaSite" id="MBELARI_LOCUS10354">
    <property type="protein sequence ID" value="MBELARI_LOCUS10354"/>
    <property type="gene ID" value="MBELARI_LOCUS10354"/>
</dbReference>
<dbReference type="Proteomes" id="UP000887575">
    <property type="component" value="Unassembled WGS sequence"/>
</dbReference>
<protein>
    <submittedName>
        <fullName evidence="3">Uncharacterized protein</fullName>
    </submittedName>
</protein>
<feature type="compositionally biased region" description="Polar residues" evidence="1">
    <location>
        <begin position="109"/>
        <end position="137"/>
    </location>
</feature>
<feature type="compositionally biased region" description="Basic and acidic residues" evidence="1">
    <location>
        <begin position="56"/>
        <end position="75"/>
    </location>
</feature>
<dbReference type="AlphaFoldDB" id="A0AAF3E8V8"/>
<evidence type="ECO:0000313" key="2">
    <source>
        <dbReference type="Proteomes" id="UP000887575"/>
    </source>
</evidence>
<evidence type="ECO:0000256" key="1">
    <source>
        <dbReference type="SAM" id="MobiDB-lite"/>
    </source>
</evidence>
<organism evidence="2 3">
    <name type="scientific">Mesorhabditis belari</name>
    <dbReference type="NCBI Taxonomy" id="2138241"/>
    <lineage>
        <taxon>Eukaryota</taxon>
        <taxon>Metazoa</taxon>
        <taxon>Ecdysozoa</taxon>
        <taxon>Nematoda</taxon>
        <taxon>Chromadorea</taxon>
        <taxon>Rhabditida</taxon>
        <taxon>Rhabditina</taxon>
        <taxon>Rhabditomorpha</taxon>
        <taxon>Rhabditoidea</taxon>
        <taxon>Rhabditidae</taxon>
        <taxon>Mesorhabditinae</taxon>
        <taxon>Mesorhabditis</taxon>
    </lineage>
</organism>
<evidence type="ECO:0000313" key="3">
    <source>
        <dbReference type="WBParaSite" id="MBELARI_LOCUS10354"/>
    </source>
</evidence>
<accession>A0AAF3E8V8</accession>
<feature type="compositionally biased region" description="Basic and acidic residues" evidence="1">
    <location>
        <begin position="37"/>
        <end position="49"/>
    </location>
</feature>